<dbReference type="Proteomes" id="UP001472677">
    <property type="component" value="Unassembled WGS sequence"/>
</dbReference>
<dbReference type="EMBL" id="JBBPBM010000176">
    <property type="protein sequence ID" value="KAK8502109.1"/>
    <property type="molecule type" value="Genomic_DNA"/>
</dbReference>
<name>A0ABR2B5I0_9ROSI</name>
<sequence>MAKQAKHEGLLDSLPDSILCHILSFLPTKDAVRTSILSSRWRYIFTSSISKLDFSDCLSDSQVPKEHTDFKRFIDRLFFDPKYLRLECFRVNDLWVYDGVDELDAGFLTIYNWLCAALWRGVKEIDIQLFTVYLRRFQTRLFTCSSLVTLKLHLLGGEMKVPINVCLPNLGTLRLSDMEFVDGCSFLRLISGCPVLEDLGLFNCFLNDPSELNIHSLSLQRLVLDYESSLYVTRRRLDSAIVIDAPSLVYFRYFCFVVKGYTLRDMESLEKADIIIFLFRDEDHERSSTLLQGICNVQVLHLTIHDYVLSHVRTPLDSVLAFPNLVELEFKNSRGDSEVSVTTWIVEFLHCAPNLNTLVLDLADAGEGYALSNMESLEKAYIRIIHFGNMDCDRSAVRLLQGICNVWSLHLIVDGPGEPHLRTRLDSMLAFHYLFELEFTDPYRCWKGTWIVEFLDCTPNLERLVLD</sequence>
<dbReference type="Pfam" id="PF00646">
    <property type="entry name" value="F-box"/>
    <property type="match status" value="1"/>
</dbReference>
<dbReference type="InterPro" id="IPR032675">
    <property type="entry name" value="LRR_dom_sf"/>
</dbReference>
<keyword evidence="3" id="KW-1185">Reference proteome</keyword>
<dbReference type="Pfam" id="PF24758">
    <property type="entry name" value="LRR_At5g56370"/>
    <property type="match status" value="1"/>
</dbReference>
<evidence type="ECO:0000313" key="3">
    <source>
        <dbReference type="Proteomes" id="UP001472677"/>
    </source>
</evidence>
<organism evidence="2 3">
    <name type="scientific">Hibiscus sabdariffa</name>
    <name type="common">roselle</name>
    <dbReference type="NCBI Taxonomy" id="183260"/>
    <lineage>
        <taxon>Eukaryota</taxon>
        <taxon>Viridiplantae</taxon>
        <taxon>Streptophyta</taxon>
        <taxon>Embryophyta</taxon>
        <taxon>Tracheophyta</taxon>
        <taxon>Spermatophyta</taxon>
        <taxon>Magnoliopsida</taxon>
        <taxon>eudicotyledons</taxon>
        <taxon>Gunneridae</taxon>
        <taxon>Pentapetalae</taxon>
        <taxon>rosids</taxon>
        <taxon>malvids</taxon>
        <taxon>Malvales</taxon>
        <taxon>Malvaceae</taxon>
        <taxon>Malvoideae</taxon>
        <taxon>Hibiscus</taxon>
    </lineage>
</organism>
<dbReference type="PANTHER" id="PTHR31900">
    <property type="entry name" value="F-BOX/RNI SUPERFAMILY PROTEIN-RELATED"/>
    <property type="match status" value="1"/>
</dbReference>
<proteinExistence type="predicted"/>
<dbReference type="InterPro" id="IPR055411">
    <property type="entry name" value="LRR_FXL15/At3g58940/PEG3-like"/>
</dbReference>
<dbReference type="InterPro" id="IPR001810">
    <property type="entry name" value="F-box_dom"/>
</dbReference>
<dbReference type="InterPro" id="IPR053781">
    <property type="entry name" value="F-box_AtFBL13-like"/>
</dbReference>
<dbReference type="SUPFAM" id="SSF52047">
    <property type="entry name" value="RNI-like"/>
    <property type="match status" value="1"/>
</dbReference>
<accession>A0ABR2B5I0</accession>
<dbReference type="SUPFAM" id="SSF81383">
    <property type="entry name" value="F-box domain"/>
    <property type="match status" value="1"/>
</dbReference>
<evidence type="ECO:0000259" key="1">
    <source>
        <dbReference type="PROSITE" id="PS50181"/>
    </source>
</evidence>
<dbReference type="CDD" id="cd22160">
    <property type="entry name" value="F-box_AtFBL13-like"/>
    <property type="match status" value="1"/>
</dbReference>
<dbReference type="InterPro" id="IPR036047">
    <property type="entry name" value="F-box-like_dom_sf"/>
</dbReference>
<dbReference type="InterPro" id="IPR050232">
    <property type="entry name" value="FBL13/AtMIF1-like"/>
</dbReference>
<dbReference type="PANTHER" id="PTHR31900:SF27">
    <property type="entry name" value="FBD DOMAIN-CONTAINING PROTEIN"/>
    <property type="match status" value="1"/>
</dbReference>
<gene>
    <name evidence="2" type="ORF">V6N12_012559</name>
</gene>
<feature type="domain" description="F-box" evidence="1">
    <location>
        <begin position="8"/>
        <end position="57"/>
    </location>
</feature>
<comment type="caution">
    <text evidence="2">The sequence shown here is derived from an EMBL/GenBank/DDBJ whole genome shotgun (WGS) entry which is preliminary data.</text>
</comment>
<protein>
    <recommendedName>
        <fullName evidence="1">F-box domain-containing protein</fullName>
    </recommendedName>
</protein>
<dbReference type="Gene3D" id="3.80.10.10">
    <property type="entry name" value="Ribonuclease Inhibitor"/>
    <property type="match status" value="1"/>
</dbReference>
<dbReference type="PROSITE" id="PS50181">
    <property type="entry name" value="FBOX"/>
    <property type="match status" value="1"/>
</dbReference>
<evidence type="ECO:0000313" key="2">
    <source>
        <dbReference type="EMBL" id="KAK8502109.1"/>
    </source>
</evidence>
<dbReference type="Gene3D" id="1.20.1280.50">
    <property type="match status" value="1"/>
</dbReference>
<dbReference type="SMART" id="SM00256">
    <property type="entry name" value="FBOX"/>
    <property type="match status" value="1"/>
</dbReference>
<reference evidence="2 3" key="1">
    <citation type="journal article" date="2024" name="G3 (Bethesda)">
        <title>Genome assembly of Hibiscus sabdariffa L. provides insights into metabolisms of medicinal natural products.</title>
        <authorList>
            <person name="Kim T."/>
        </authorList>
    </citation>
    <scope>NUCLEOTIDE SEQUENCE [LARGE SCALE GENOMIC DNA]</scope>
    <source>
        <strain evidence="2">TK-2024</strain>
        <tissue evidence="2">Old leaves</tissue>
    </source>
</reference>